<reference evidence="4" key="1">
    <citation type="submission" date="2025-08" db="UniProtKB">
        <authorList>
            <consortium name="Ensembl"/>
        </authorList>
    </citation>
    <scope>IDENTIFICATION</scope>
</reference>
<dbReference type="PANTHER" id="PTHR23310">
    <property type="entry name" value="ACYL-COA-BINDING PROTEIN, ACBP"/>
    <property type="match status" value="1"/>
</dbReference>
<dbReference type="InterPro" id="IPR014352">
    <property type="entry name" value="FERM/acyl-CoA-bd_prot_sf"/>
</dbReference>
<evidence type="ECO:0000313" key="5">
    <source>
        <dbReference type="Proteomes" id="UP000264840"/>
    </source>
</evidence>
<dbReference type="GeneTree" id="ENSGT00940000154846"/>
<dbReference type="AlphaFoldDB" id="A0A3Q2VMK1"/>
<reference evidence="4" key="2">
    <citation type="submission" date="2025-09" db="UniProtKB">
        <authorList>
            <consortium name="Ensembl"/>
        </authorList>
    </citation>
    <scope>IDENTIFICATION</scope>
</reference>
<dbReference type="PRINTS" id="PR00689">
    <property type="entry name" value="ACOABINDINGP"/>
</dbReference>
<protein>
    <submittedName>
        <fullName evidence="4">Diazepam binding inhibitor, acyl-CoA binding protein</fullName>
    </submittedName>
</protein>
<evidence type="ECO:0000313" key="4">
    <source>
        <dbReference type="Ensembl" id="ENSHBUP00000013257.1"/>
    </source>
</evidence>
<dbReference type="Proteomes" id="UP000264840">
    <property type="component" value="Unplaced"/>
</dbReference>
<name>A0A3Q2VMK1_HAPBU</name>
<dbReference type="SUPFAM" id="SSF47027">
    <property type="entry name" value="Acyl-CoA binding protein"/>
    <property type="match status" value="1"/>
</dbReference>
<dbReference type="PANTHER" id="PTHR23310:SF62">
    <property type="entry name" value="ACYL-COA BINDING PROTEIN 1, ISOFORM A"/>
    <property type="match status" value="1"/>
</dbReference>
<dbReference type="PROSITE" id="PS51228">
    <property type="entry name" value="ACB_2"/>
    <property type="match status" value="1"/>
</dbReference>
<dbReference type="GO" id="GO:0006631">
    <property type="term" value="P:fatty acid metabolic process"/>
    <property type="evidence" value="ECO:0007669"/>
    <property type="project" value="TreeGrafter"/>
</dbReference>
<feature type="domain" description="ACB" evidence="3">
    <location>
        <begin position="1"/>
        <end position="75"/>
    </location>
</feature>
<organism evidence="4 5">
    <name type="scientific">Haplochromis burtoni</name>
    <name type="common">Burton's mouthbrooder</name>
    <name type="synonym">Chromis burtoni</name>
    <dbReference type="NCBI Taxonomy" id="8153"/>
    <lineage>
        <taxon>Eukaryota</taxon>
        <taxon>Metazoa</taxon>
        <taxon>Chordata</taxon>
        <taxon>Craniata</taxon>
        <taxon>Vertebrata</taxon>
        <taxon>Euteleostomi</taxon>
        <taxon>Actinopterygii</taxon>
        <taxon>Neopterygii</taxon>
        <taxon>Teleostei</taxon>
        <taxon>Neoteleostei</taxon>
        <taxon>Acanthomorphata</taxon>
        <taxon>Ovalentaria</taxon>
        <taxon>Cichlomorphae</taxon>
        <taxon>Cichliformes</taxon>
        <taxon>Cichlidae</taxon>
        <taxon>African cichlids</taxon>
        <taxon>Pseudocrenilabrinae</taxon>
        <taxon>Haplochromini</taxon>
        <taxon>Haplochromis</taxon>
    </lineage>
</organism>
<dbReference type="Pfam" id="PF00887">
    <property type="entry name" value="ACBP"/>
    <property type="match status" value="1"/>
</dbReference>
<dbReference type="STRING" id="8153.ENSHBUP00000013257"/>
<dbReference type="Gene3D" id="1.20.80.10">
    <property type="match status" value="1"/>
</dbReference>
<dbReference type="InterPro" id="IPR035984">
    <property type="entry name" value="Acyl-CoA-binding_sf"/>
</dbReference>
<keyword evidence="2" id="KW-0446">Lipid-binding</keyword>
<proteinExistence type="inferred from homology"/>
<keyword evidence="5" id="KW-1185">Reference proteome</keyword>
<evidence type="ECO:0000256" key="2">
    <source>
        <dbReference type="ARBA" id="ARBA00023121"/>
    </source>
</evidence>
<accession>A0A3Q2VMK1</accession>
<comment type="similarity">
    <text evidence="1">Belongs to the ACBP family.</text>
</comment>
<evidence type="ECO:0000259" key="3">
    <source>
        <dbReference type="PROSITE" id="PS51228"/>
    </source>
</evidence>
<dbReference type="GO" id="GO:0000062">
    <property type="term" value="F:fatty-acyl-CoA binding"/>
    <property type="evidence" value="ECO:0007669"/>
    <property type="project" value="InterPro"/>
</dbReference>
<sequence>MTDAFDKAVEEVKVLKQKPNQQEMGDLYGLYKQATVGDINTERPGFLDFTGKAKWDAWNARKGQRYEAFENKSQQCHIFRAVTNYFLLCVCFLINRSVQRGSNGQICCFGGGTQGEIWNLESVCFIIGCIQMVERDKPSLLEPYLFVLTTKWDWKCSGFCFMSSTEPVSGLWLNARKPSFLETPPRYHFILNQLVLASY</sequence>
<dbReference type="InterPro" id="IPR000582">
    <property type="entry name" value="Acyl-CoA-binding_protein"/>
</dbReference>
<dbReference type="Ensembl" id="ENSHBUT00000020933.1">
    <property type="protein sequence ID" value="ENSHBUP00000013257.1"/>
    <property type="gene ID" value="ENSHBUG00000015001.1"/>
</dbReference>
<evidence type="ECO:0000256" key="1">
    <source>
        <dbReference type="ARBA" id="ARBA00005567"/>
    </source>
</evidence>